<feature type="transmembrane region" description="Helical" evidence="1">
    <location>
        <begin position="106"/>
        <end position="125"/>
    </location>
</feature>
<gene>
    <name evidence="4" type="ORF">EAJ03_09055</name>
    <name evidence="2" type="ORF">F2Z23_07280</name>
    <name evidence="3" type="ORF">INE88_03956</name>
</gene>
<dbReference type="EMBL" id="RCXL01000011">
    <property type="protein sequence ID" value="RYT74330.1"/>
    <property type="molecule type" value="Genomic_DNA"/>
</dbReference>
<dbReference type="KEGG" id="beg:INE88_03956"/>
<dbReference type="RefSeq" id="WP_021940272.1">
    <property type="nucleotide sequence ID" value="NZ_CP072227.1"/>
</dbReference>
<keyword evidence="6" id="KW-1185">Reference proteome</keyword>
<reference evidence="2 6" key="1">
    <citation type="journal article" date="2019" name="Nat. Med.">
        <title>A library of human gut bacterial isolates paired with longitudinal multiomics data enables mechanistic microbiome research.</title>
        <authorList>
            <person name="Poyet M."/>
            <person name="Groussin M."/>
            <person name="Gibbons S.M."/>
            <person name="Avila-Pacheco J."/>
            <person name="Jiang X."/>
            <person name="Kearney S.M."/>
            <person name="Perrotta A.R."/>
            <person name="Berdy B."/>
            <person name="Zhao S."/>
            <person name="Lieberman T.D."/>
            <person name="Swanson P.K."/>
            <person name="Smith M."/>
            <person name="Roesemann S."/>
            <person name="Alexander J.E."/>
            <person name="Rich S.A."/>
            <person name="Livny J."/>
            <person name="Vlamakis H."/>
            <person name="Clish C."/>
            <person name="Bullock K."/>
            <person name="Deik A."/>
            <person name="Scott J."/>
            <person name="Pierce K.A."/>
            <person name="Xavier R.J."/>
            <person name="Alm E.J."/>
        </authorList>
    </citation>
    <scope>NUCLEOTIDE SEQUENCE [LARGE SCALE GENOMIC DNA]</scope>
    <source>
        <strain evidence="2 6">BIOML-A1</strain>
    </source>
</reference>
<dbReference type="Proteomes" id="UP000291917">
    <property type="component" value="Unassembled WGS sequence"/>
</dbReference>
<accession>A0A415S0E0</accession>
<reference evidence="4 5" key="2">
    <citation type="journal article" date="2019" name="Science, e1252229">
        <title>Invertible promoters mediate bacterial phase variation, antibiotic resistance, and host adaptation in the gut.</title>
        <authorList>
            <person name="Jiang X."/>
            <person name="Hall A.B."/>
            <person name="Arthur T.D."/>
            <person name="Plichta D.R."/>
            <person name="Covington C.T."/>
            <person name="Poyet M."/>
            <person name="Crothers J."/>
            <person name="Moses P.L."/>
            <person name="Tolonen A.C."/>
            <person name="Vlamakis H."/>
            <person name="Alm E.J."/>
            <person name="Xavier R.J."/>
        </authorList>
    </citation>
    <scope>NUCLEOTIDE SEQUENCE [LARGE SCALE GENOMIC DNA]</scope>
    <source>
        <strain evidence="4">Bj_0095</strain>
        <strain evidence="5">bj_0095</strain>
    </source>
</reference>
<evidence type="ECO:0000313" key="5">
    <source>
        <dbReference type="Proteomes" id="UP000291917"/>
    </source>
</evidence>
<reference evidence="3" key="3">
    <citation type="journal article" date="2021" name="PLoS Genet.">
        <title>Mobile Type VI secretion system loci of the gut Bacteroidales display extensive intra-ecosystem transfer, multi-species spread and geographical clustering.</title>
        <authorList>
            <person name="Garcia-Bayona L."/>
            <person name="Coyne M.J."/>
            <person name="Comstock L.E."/>
        </authorList>
    </citation>
    <scope>NUCLEOTIDE SEQUENCE</scope>
    <source>
        <strain evidence="3">CL11T00C20</strain>
    </source>
</reference>
<dbReference type="EMBL" id="CP072227">
    <property type="protein sequence ID" value="QUT47108.1"/>
    <property type="molecule type" value="Genomic_DNA"/>
</dbReference>
<dbReference type="InterPro" id="IPR049458">
    <property type="entry name" value="EpsG-like"/>
</dbReference>
<dbReference type="AlphaFoldDB" id="A0A415S0E0"/>
<feature type="transmembrane region" description="Helical" evidence="1">
    <location>
        <begin position="6"/>
        <end position="26"/>
    </location>
</feature>
<feature type="transmembrane region" description="Helical" evidence="1">
    <location>
        <begin position="258"/>
        <end position="277"/>
    </location>
</feature>
<dbReference type="Pfam" id="PF14897">
    <property type="entry name" value="EpsG"/>
    <property type="match status" value="1"/>
</dbReference>
<dbReference type="EMBL" id="VVZX01000007">
    <property type="protein sequence ID" value="KAA5274882.1"/>
    <property type="molecule type" value="Genomic_DNA"/>
</dbReference>
<dbReference type="Proteomes" id="UP000679226">
    <property type="component" value="Chromosome"/>
</dbReference>
<feature type="transmembrane region" description="Helical" evidence="1">
    <location>
        <begin position="313"/>
        <end position="333"/>
    </location>
</feature>
<evidence type="ECO:0000313" key="4">
    <source>
        <dbReference type="EMBL" id="RYT74330.1"/>
    </source>
</evidence>
<organism evidence="4 5">
    <name type="scientific">Bacteroides eggerthii</name>
    <dbReference type="NCBI Taxonomy" id="28111"/>
    <lineage>
        <taxon>Bacteria</taxon>
        <taxon>Pseudomonadati</taxon>
        <taxon>Bacteroidota</taxon>
        <taxon>Bacteroidia</taxon>
        <taxon>Bacteroidales</taxon>
        <taxon>Bacteroidaceae</taxon>
        <taxon>Bacteroides</taxon>
    </lineage>
</organism>
<evidence type="ECO:0000313" key="6">
    <source>
        <dbReference type="Proteomes" id="UP000335496"/>
    </source>
</evidence>
<evidence type="ECO:0000313" key="2">
    <source>
        <dbReference type="EMBL" id="KAA5274882.1"/>
    </source>
</evidence>
<keyword evidence="1" id="KW-0472">Membrane</keyword>
<proteinExistence type="predicted"/>
<feature type="transmembrane region" description="Helical" evidence="1">
    <location>
        <begin position="177"/>
        <end position="199"/>
    </location>
</feature>
<feature type="transmembrane region" description="Helical" evidence="1">
    <location>
        <begin position="289"/>
        <end position="307"/>
    </location>
</feature>
<evidence type="ECO:0000313" key="3">
    <source>
        <dbReference type="EMBL" id="QUT47108.1"/>
    </source>
</evidence>
<feature type="transmembrane region" description="Helical" evidence="1">
    <location>
        <begin position="38"/>
        <end position="56"/>
    </location>
</feature>
<feature type="transmembrane region" description="Helical" evidence="1">
    <location>
        <begin position="137"/>
        <end position="165"/>
    </location>
</feature>
<dbReference type="Proteomes" id="UP000335496">
    <property type="component" value="Unassembled WGS sequence"/>
</dbReference>
<name>A0A415S0E0_9BACE</name>
<feature type="transmembrane region" description="Helical" evidence="1">
    <location>
        <begin position="206"/>
        <end position="224"/>
    </location>
</feature>
<sequence>MNNISYSFPYLLFLFYLFLIVLWEFSLKAKGDRRLKKIRIVIWGSFLFFFGLRGFVNTDCLSYYPFFEGLKTVWDGYSYGYVLSEYDWEPGFITVVYLLKSIIPNYFVWTFVWTLIAIIALDSFFSRNVKYYSLGFLLFFIFGGYGILVNLMRGSIAMFIFLYSIRFLEKGDSKKYFLVNTVGCLFHISSVLYLLAYFILKRRLSFPFLLGVFLFLNLLYWLRIDFSNILIPIMNNISYERISLLVESYIEEGSNGELLSIGYIERCFTYIVVLMMYTKLARSKPDSIIYLNAYVLYYILFYFFWQIDAASQRMAGLFIFSYWIIYSDLYAILKIPNNKKLFLLLLLVYSSLKMISGQSQPYHQYKNILFNNERFEEAERRIQM</sequence>
<protein>
    <submittedName>
        <fullName evidence="4">EpsG family protein</fullName>
    </submittedName>
</protein>
<keyword evidence="1" id="KW-1133">Transmembrane helix</keyword>
<keyword evidence="1" id="KW-0812">Transmembrane</keyword>
<evidence type="ECO:0000256" key="1">
    <source>
        <dbReference type="SAM" id="Phobius"/>
    </source>
</evidence>